<dbReference type="PANTHER" id="PTHR43277:SF4">
    <property type="entry name" value="ARGININE DECARBOXYLASE"/>
    <property type="match status" value="1"/>
</dbReference>
<dbReference type="SUPFAM" id="SSF55904">
    <property type="entry name" value="Ornithine decarboxylase C-terminal domain"/>
    <property type="match status" value="1"/>
</dbReference>
<dbReference type="PANTHER" id="PTHR43277">
    <property type="entry name" value="ARGININE DECARBOXYLASE"/>
    <property type="match status" value="1"/>
</dbReference>
<comment type="similarity">
    <text evidence="2">Belongs to the Orn/Lys/Arg decarboxylase class-I family.</text>
</comment>
<dbReference type="Pfam" id="PF03711">
    <property type="entry name" value="OKR_DC_1_C"/>
    <property type="match status" value="1"/>
</dbReference>
<dbReference type="GO" id="GO:0008483">
    <property type="term" value="F:transaminase activity"/>
    <property type="evidence" value="ECO:0007669"/>
    <property type="project" value="UniProtKB-KW"/>
</dbReference>
<keyword evidence="3" id="KW-0210">Decarboxylase</keyword>
<dbReference type="InterPro" id="IPR015424">
    <property type="entry name" value="PyrdxlP-dep_Trfase"/>
</dbReference>
<dbReference type="Proteomes" id="UP000238358">
    <property type="component" value="Chromosome"/>
</dbReference>
<dbReference type="InterPro" id="IPR015421">
    <property type="entry name" value="PyrdxlP-dep_Trfase_major"/>
</dbReference>
<evidence type="ECO:0000313" key="7">
    <source>
        <dbReference type="Proteomes" id="UP000238358"/>
    </source>
</evidence>
<evidence type="ECO:0000256" key="3">
    <source>
        <dbReference type="ARBA" id="ARBA00022793"/>
    </source>
</evidence>
<dbReference type="Pfam" id="PF01276">
    <property type="entry name" value="OKR_DC_1"/>
    <property type="match status" value="1"/>
</dbReference>
<keyword evidence="6" id="KW-0808">Transferase</keyword>
<dbReference type="InterPro" id="IPR008286">
    <property type="entry name" value="Prn/Lys/Arg_de-COase_C"/>
</dbReference>
<dbReference type="Gene3D" id="3.40.640.10">
    <property type="entry name" value="Type I PLP-dependent aspartate aminotransferase-like (Major domain)"/>
    <property type="match status" value="1"/>
</dbReference>
<evidence type="ECO:0000256" key="1">
    <source>
        <dbReference type="ARBA" id="ARBA00001933"/>
    </source>
</evidence>
<dbReference type="AlphaFoldDB" id="A0A269TE11"/>
<gene>
    <name evidence="6" type="ORF">C6Y28_04250</name>
</gene>
<evidence type="ECO:0000256" key="4">
    <source>
        <dbReference type="ARBA" id="ARBA00022898"/>
    </source>
</evidence>
<name>A0A269TE11_MEGEL</name>
<organism evidence="6 7">
    <name type="scientific">Megasphaera elsdenii</name>
    <dbReference type="NCBI Taxonomy" id="907"/>
    <lineage>
        <taxon>Bacteria</taxon>
        <taxon>Bacillati</taxon>
        <taxon>Bacillota</taxon>
        <taxon>Negativicutes</taxon>
        <taxon>Veillonellales</taxon>
        <taxon>Veillonellaceae</taxon>
        <taxon>Megasphaera</taxon>
    </lineage>
</organism>
<dbReference type="PROSITE" id="PS00703">
    <property type="entry name" value="OKR_DC_1"/>
    <property type="match status" value="1"/>
</dbReference>
<dbReference type="RefSeq" id="WP_027895148.1">
    <property type="nucleotide sequence ID" value="NZ_CABMON010000015.1"/>
</dbReference>
<evidence type="ECO:0000256" key="5">
    <source>
        <dbReference type="ARBA" id="ARBA00023239"/>
    </source>
</evidence>
<reference evidence="6 7" key="1">
    <citation type="journal article" date="2018" name="Genome Announc.">
        <title>Complete genomes of two Megasphaera elsdenii strains, NCIMB 702410 and ATCC 25940.</title>
        <authorList>
            <person name="Hatmaker E.A."/>
            <person name="O'Dell K."/>
            <person name="Riley L.A."/>
            <person name="Klingeman D.M."/>
            <person name="Guss A.M."/>
        </authorList>
    </citation>
    <scope>NUCLEOTIDE SEQUENCE [LARGE SCALE GENOMIC DNA]</scope>
    <source>
        <strain evidence="6 7">NCIMB702410</strain>
    </source>
</reference>
<dbReference type="OrthoDB" id="9815233at2"/>
<dbReference type="SUPFAM" id="SSF53383">
    <property type="entry name" value="PLP-dependent transferases"/>
    <property type="match status" value="1"/>
</dbReference>
<dbReference type="InterPro" id="IPR036633">
    <property type="entry name" value="Prn/Lys/Arg_de-COase_C_sf"/>
</dbReference>
<sequence>MDRKKQERAPFVEALEGYCQQHLKAYHTPGHKLGQGISAYQASLFGDALRRDLGVMYALDDLFQPEGALKEAMDLAADLYGAGRTFFSINGTTACIEAMILAVCGDGDEILIPREAHKSVINGLVLSGAVPVYLESRFDAVRQVSLGPDLDSLKKAVAAHPRAKAVVFTYPTYDGIAGNLKALAAYAHEQGLYVLVDEAHGAHLGFHGDLPAEALACGADCVAQSTHKMAGSLTQTSMLHCRKDFPLTDRVAASMAVVQSTSPHYWFLASLDSARQQLALEGPSLIGRALELARSVRDAIRAIPGLTVFGREIIDGKVVSGFDETKITIDFSGIGLDGVTAERALRQQGLEVELIAGNHVLALITLGDTEETAQALVEACRTIAQGRRLCPAGPVQEQALPEPQVVMAPRQAWNCPVEAVPFTEARGRIAAENVTFYPPGIPVLTLGEEITAACQDYIRQKMAHGYKPNGPADGTLATIRVLKEEFHER</sequence>
<evidence type="ECO:0000313" key="6">
    <source>
        <dbReference type="EMBL" id="AVO26884.1"/>
    </source>
</evidence>
<keyword evidence="6" id="KW-0032">Aminotransferase</keyword>
<dbReference type="InterPro" id="IPR000310">
    <property type="entry name" value="Orn/Lys/Arg_deCO2ase_major_dom"/>
</dbReference>
<accession>A0A269TE11</accession>
<keyword evidence="4" id="KW-0663">Pyridoxal phosphate</keyword>
<dbReference type="GO" id="GO:0016831">
    <property type="term" value="F:carboxy-lyase activity"/>
    <property type="evidence" value="ECO:0007669"/>
    <property type="project" value="UniProtKB-KW"/>
</dbReference>
<keyword evidence="5" id="KW-0456">Lyase</keyword>
<dbReference type="Gene3D" id="3.90.100.10">
    <property type="entry name" value="Orn/Lys/Arg decarboxylase, C-terminal domain"/>
    <property type="match status" value="1"/>
</dbReference>
<dbReference type="InterPro" id="IPR052357">
    <property type="entry name" value="Orn_Lys_Arg_decarboxylase-I"/>
</dbReference>
<evidence type="ECO:0000256" key="2">
    <source>
        <dbReference type="ARBA" id="ARBA00010671"/>
    </source>
</evidence>
<protein>
    <submittedName>
        <fullName evidence="6">Aminotransferase class V-fold PLP-dependent enzyme</fullName>
    </submittedName>
</protein>
<comment type="cofactor">
    <cofactor evidence="1">
        <name>pyridoxal 5'-phosphate</name>
        <dbReference type="ChEBI" id="CHEBI:597326"/>
    </cofactor>
</comment>
<proteinExistence type="inferred from homology"/>
<dbReference type="EMBL" id="CP027569">
    <property type="protein sequence ID" value="AVO26884.1"/>
    <property type="molecule type" value="Genomic_DNA"/>
</dbReference>
<dbReference type="CDD" id="cd00615">
    <property type="entry name" value="Orn_deC_like"/>
    <property type="match status" value="1"/>
</dbReference>